<dbReference type="Proteomes" id="UP000517916">
    <property type="component" value="Unassembled WGS sequence"/>
</dbReference>
<evidence type="ECO:0000259" key="5">
    <source>
        <dbReference type="Pfam" id="PF01494"/>
    </source>
</evidence>
<gene>
    <name evidence="6" type="ORF">BC739_003573</name>
</gene>
<evidence type="ECO:0000256" key="4">
    <source>
        <dbReference type="SAM" id="MobiDB-lite"/>
    </source>
</evidence>
<evidence type="ECO:0000256" key="2">
    <source>
        <dbReference type="ARBA" id="ARBA00022630"/>
    </source>
</evidence>
<feature type="domain" description="FAD-binding" evidence="5">
    <location>
        <begin position="3"/>
        <end position="346"/>
    </location>
</feature>
<comment type="cofactor">
    <cofactor evidence="1">
        <name>FAD</name>
        <dbReference type="ChEBI" id="CHEBI:57692"/>
    </cofactor>
</comment>
<dbReference type="Gene3D" id="3.30.9.10">
    <property type="entry name" value="D-Amino Acid Oxidase, subunit A, domain 2"/>
    <property type="match status" value="1"/>
</dbReference>
<feature type="region of interest" description="Disordered" evidence="4">
    <location>
        <begin position="82"/>
        <end position="111"/>
    </location>
</feature>
<keyword evidence="3" id="KW-0274">FAD</keyword>
<dbReference type="PRINTS" id="PR00420">
    <property type="entry name" value="RNGMNOXGNASE"/>
</dbReference>
<reference evidence="6 7" key="1">
    <citation type="submission" date="2020-08" db="EMBL/GenBank/DDBJ databases">
        <title>Genomic Encyclopedia of Archaeal and Bacterial Type Strains, Phase II (KMG-II): from individual species to whole genera.</title>
        <authorList>
            <person name="Goeker M."/>
        </authorList>
    </citation>
    <scope>NUCLEOTIDE SEQUENCE [LARGE SCALE GENOMIC DNA]</scope>
    <source>
        <strain evidence="6 7">DSM 43850</strain>
    </source>
</reference>
<protein>
    <submittedName>
        <fullName evidence="6">2-polyprenyl-6-methoxyphenol hydroxylase-like FAD-dependent oxidoreductase</fullName>
    </submittedName>
</protein>
<dbReference type="InterPro" id="IPR036188">
    <property type="entry name" value="FAD/NAD-bd_sf"/>
</dbReference>
<organism evidence="6 7">
    <name type="scientific">Kutzneria viridogrisea</name>
    <dbReference type="NCBI Taxonomy" id="47990"/>
    <lineage>
        <taxon>Bacteria</taxon>
        <taxon>Bacillati</taxon>
        <taxon>Actinomycetota</taxon>
        <taxon>Actinomycetes</taxon>
        <taxon>Pseudonocardiales</taxon>
        <taxon>Pseudonocardiaceae</taxon>
        <taxon>Kutzneria</taxon>
    </lineage>
</organism>
<comment type="caution">
    <text evidence="6">The sequence shown here is derived from an EMBL/GenBank/DDBJ whole genome shotgun (WGS) entry which is preliminary data.</text>
</comment>
<dbReference type="Pfam" id="PF21274">
    <property type="entry name" value="Rng_hyd_C"/>
    <property type="match status" value="1"/>
</dbReference>
<evidence type="ECO:0000256" key="3">
    <source>
        <dbReference type="ARBA" id="ARBA00022827"/>
    </source>
</evidence>
<dbReference type="PANTHER" id="PTHR43004:SF19">
    <property type="entry name" value="BINDING MONOOXYGENASE, PUTATIVE (JCVI)-RELATED"/>
    <property type="match status" value="1"/>
</dbReference>
<proteinExistence type="predicted"/>
<dbReference type="InterPro" id="IPR050641">
    <property type="entry name" value="RIFMO-like"/>
</dbReference>
<feature type="compositionally biased region" description="Polar residues" evidence="4">
    <location>
        <begin position="92"/>
        <end position="103"/>
    </location>
</feature>
<name>A0ABR6BHL8_9PSEU</name>
<dbReference type="InterPro" id="IPR002938">
    <property type="entry name" value="FAD-bd"/>
</dbReference>
<dbReference type="PANTHER" id="PTHR43004">
    <property type="entry name" value="TRK SYSTEM POTASSIUM UPTAKE PROTEIN"/>
    <property type="match status" value="1"/>
</dbReference>
<dbReference type="Gene3D" id="3.50.50.60">
    <property type="entry name" value="FAD/NAD(P)-binding domain"/>
    <property type="match status" value="1"/>
</dbReference>
<dbReference type="EMBL" id="JACJID010000002">
    <property type="protein sequence ID" value="MBA8926374.1"/>
    <property type="molecule type" value="Genomic_DNA"/>
</dbReference>
<evidence type="ECO:0000256" key="1">
    <source>
        <dbReference type="ARBA" id="ARBA00001974"/>
    </source>
</evidence>
<evidence type="ECO:0000313" key="6">
    <source>
        <dbReference type="EMBL" id="MBA8926374.1"/>
    </source>
</evidence>
<evidence type="ECO:0000313" key="7">
    <source>
        <dbReference type="Proteomes" id="UP000517916"/>
    </source>
</evidence>
<accession>A0ABR6BHL8</accession>
<dbReference type="Gene3D" id="3.40.30.120">
    <property type="match status" value="1"/>
</dbReference>
<dbReference type="RefSeq" id="WP_182837742.1">
    <property type="nucleotide sequence ID" value="NZ_BAAABQ010000009.1"/>
</dbReference>
<dbReference type="Pfam" id="PF01494">
    <property type="entry name" value="FAD_binding_3"/>
    <property type="match status" value="1"/>
</dbReference>
<sequence length="518" mass="54568">MLETRVLVVGGSTVGLATAALLAHHGLRPLVIERRAGLSAHPRAMGTAMRTMEVLRELGAVEDLGSNPRTGKITVHTLADPESAAAPKALPATTSTSPWTALTPTRPAPSAQDRIDAALHKAATRLGAEFRFGTELKSLVQDESGVTVTVDGPAGGYQIRAEHVVGADGVRSRVREQLGVRTTGPGPIGTENTSVLFRADLTELSQGNDFLLCEVRNPDAPGMLISMDAVDRWVFHTGVATSAGRTPEELVRSALGATDLPIEVLSTMSWQVNGRLAETFRVGRVFLAGDSAHAVPPLGATGMNSGVADAYNLAWKLAFVHSGRASEELLDSYEQERLPAAQLNLAQALLRMDNAHLHWDSSEQAARERAEIGLLAPFVMSLADRYSSSAVIDPEPELPSTQDALAVLDGAPGSRVPHEWVSGQDLSTVDIAGTDLALLTGVDGQAWQRPAAAQGLRVHALPSSVDWLADRGAVLIRPDSFIAWRAEDLGADPAGVLRAALDRVLTPSGAGVPGGARP</sequence>
<dbReference type="SUPFAM" id="SSF51905">
    <property type="entry name" value="FAD/NAD(P)-binding domain"/>
    <property type="match status" value="1"/>
</dbReference>
<keyword evidence="2" id="KW-0285">Flavoprotein</keyword>
<keyword evidence="7" id="KW-1185">Reference proteome</keyword>